<dbReference type="EMBL" id="CP000631">
    <property type="protein sequence ID" value="ACM31211.1"/>
    <property type="molecule type" value="Genomic_DNA"/>
</dbReference>
<dbReference type="HOGENOM" id="CLU_085055_2_0_5"/>
<feature type="domain" description="Plasmid pRiA4b Orf3-like" evidence="1">
    <location>
        <begin position="2"/>
        <end position="130"/>
    </location>
</feature>
<dbReference type="SUPFAM" id="SSF159941">
    <property type="entry name" value="MM3350-like"/>
    <property type="match status" value="1"/>
</dbReference>
<dbReference type="Pfam" id="PF07929">
    <property type="entry name" value="PRiA4_ORF3"/>
    <property type="match status" value="1"/>
</dbReference>
<dbReference type="InterPro" id="IPR012912">
    <property type="entry name" value="Plasmid_pRiA4b_Orf3-like"/>
</dbReference>
<dbReference type="Gene3D" id="3.10.290.30">
    <property type="entry name" value="MM3350-like"/>
    <property type="match status" value="1"/>
</dbReference>
<sequence length="214" mass="25138">MILQFRIFLKDVSPMVWRRVHVPSTMTLREFHGVLQVVMGWESIHLYEFVIHTVRYGSWETAANSPKIALDDLKLRKGSRFLYEYDLNIPWQHEIRLEERVSVNAKTRYPNCSGGDGNCPQEDCGGPEGWMWRQDNAFGYEMVDDLATTVALFQEISETKSFAVLEDPGRLEEFRETLERIEQCASWNGQPFERRKVNERLRQGDHLVLMHQQM</sequence>
<reference evidence="2 3" key="1">
    <citation type="journal article" date="2009" name="J. Bacteriol.">
        <title>Genome sequences of three Agrobacterium biovars help elucidate the evolution of multichromosome genomes in bacteria.</title>
        <authorList>
            <person name="Slater S.C."/>
            <person name="Goldman B.S."/>
            <person name="Goodner B."/>
            <person name="Setubal J.C."/>
            <person name="Farrand S.K."/>
            <person name="Nester E.W."/>
            <person name="Burr T.J."/>
            <person name="Banta L."/>
            <person name="Dickerman A.W."/>
            <person name="Paulsen I."/>
            <person name="Otten L."/>
            <person name="Suen G."/>
            <person name="Welch R."/>
            <person name="Almeida N.F."/>
            <person name="Arnold F."/>
            <person name="Burton O.T."/>
            <person name="Du Z."/>
            <person name="Ewing A."/>
            <person name="Godsy E."/>
            <person name="Heisel S."/>
            <person name="Houmiel K.L."/>
            <person name="Jhaveri J."/>
            <person name="Lu J."/>
            <person name="Miller N.M."/>
            <person name="Norton S."/>
            <person name="Chen Q."/>
            <person name="Phoolcharoen W."/>
            <person name="Ohlin V."/>
            <person name="Ondrusek D."/>
            <person name="Pride N."/>
            <person name="Stricklin S.L."/>
            <person name="Sun J."/>
            <person name="Wheeler C."/>
            <person name="Wilson L."/>
            <person name="Zhu H."/>
            <person name="Wood D.W."/>
        </authorList>
    </citation>
    <scope>NUCLEOTIDE SEQUENCE [LARGE SCALE GENOMIC DNA]</scope>
    <source>
        <strain evidence="3">K84 / ATCC BAA-868</strain>
        <plasmid evidence="2 3">pAtK84c</plasmid>
    </source>
</reference>
<dbReference type="AlphaFoldDB" id="B9JPZ2"/>
<accession>B9JPZ2</accession>
<evidence type="ECO:0000259" key="1">
    <source>
        <dbReference type="Pfam" id="PF07929"/>
    </source>
</evidence>
<organism evidence="2 3">
    <name type="scientific">Rhizobium rhizogenes (strain K84 / ATCC BAA-868)</name>
    <name type="common">Agrobacterium radiobacter</name>
    <dbReference type="NCBI Taxonomy" id="311403"/>
    <lineage>
        <taxon>Bacteria</taxon>
        <taxon>Pseudomonadati</taxon>
        <taxon>Pseudomonadota</taxon>
        <taxon>Alphaproteobacteria</taxon>
        <taxon>Hyphomicrobiales</taxon>
        <taxon>Rhizobiaceae</taxon>
        <taxon>Rhizobium/Agrobacterium group</taxon>
        <taxon>Rhizobium</taxon>
    </lineage>
</organism>
<dbReference type="KEGG" id="ara:Arad_12169"/>
<evidence type="ECO:0000313" key="3">
    <source>
        <dbReference type="Proteomes" id="UP000001600"/>
    </source>
</evidence>
<name>B9JPZ2_RHIR8</name>
<gene>
    <name evidence="2" type="ordered locus">Arad_12169</name>
</gene>
<proteinExistence type="predicted"/>
<dbReference type="PANTHER" id="PTHR41878:SF1">
    <property type="entry name" value="TNPR PROTEIN"/>
    <property type="match status" value="1"/>
</dbReference>
<dbReference type="InterPro" id="IPR024047">
    <property type="entry name" value="MM3350-like_sf"/>
</dbReference>
<evidence type="ECO:0000313" key="2">
    <source>
        <dbReference type="EMBL" id="ACM31211.1"/>
    </source>
</evidence>
<dbReference type="RefSeq" id="WP_012653207.1">
    <property type="nucleotide sequence ID" value="NC_011987.1"/>
</dbReference>
<dbReference type="Proteomes" id="UP000001600">
    <property type="component" value="Plasmid pAtK84c"/>
</dbReference>
<keyword evidence="2" id="KW-0614">Plasmid</keyword>
<dbReference type="PANTHER" id="PTHR41878">
    <property type="entry name" value="LEXA REPRESSOR-RELATED"/>
    <property type="match status" value="1"/>
</dbReference>
<geneLocation type="plasmid" evidence="2 3">
    <name>pAtK84c</name>
</geneLocation>
<protein>
    <submittedName>
        <fullName evidence="2">Plasmid pRiA4b ORF-3-like protein</fullName>
    </submittedName>
</protein>